<dbReference type="InterPro" id="IPR012337">
    <property type="entry name" value="RNaseH-like_sf"/>
</dbReference>
<keyword evidence="5" id="KW-0812">Transmembrane</keyword>
<gene>
    <name evidence="8" type="ORF">GXY80_09155</name>
</gene>
<evidence type="ECO:0000256" key="2">
    <source>
        <dbReference type="ARBA" id="ARBA00022578"/>
    </source>
</evidence>
<evidence type="ECO:0000313" key="9">
    <source>
        <dbReference type="Proteomes" id="UP000777265"/>
    </source>
</evidence>
<name>A0A971S0P8_9BACT</name>
<dbReference type="NCBIfam" id="NF033592">
    <property type="entry name" value="transpos_IS4_1"/>
    <property type="match status" value="1"/>
</dbReference>
<evidence type="ECO:0000256" key="3">
    <source>
        <dbReference type="ARBA" id="ARBA00023125"/>
    </source>
</evidence>
<accession>A0A971S0P8</accession>
<evidence type="ECO:0000259" key="6">
    <source>
        <dbReference type="Pfam" id="PF01609"/>
    </source>
</evidence>
<feature type="domain" description="Transposase IS4-like" evidence="6">
    <location>
        <begin position="119"/>
        <end position="334"/>
    </location>
</feature>
<dbReference type="InterPro" id="IPR047952">
    <property type="entry name" value="Transpos_IS4"/>
</dbReference>
<organism evidence="8 9">
    <name type="scientific">Syntrophorhabdus aromaticivorans</name>
    <dbReference type="NCBI Taxonomy" id="328301"/>
    <lineage>
        <taxon>Bacteria</taxon>
        <taxon>Pseudomonadati</taxon>
        <taxon>Thermodesulfobacteriota</taxon>
        <taxon>Syntrophorhabdia</taxon>
        <taxon>Syntrophorhabdales</taxon>
        <taxon>Syntrophorhabdaceae</taxon>
        <taxon>Syntrophorhabdus</taxon>
    </lineage>
</organism>
<reference evidence="8" key="1">
    <citation type="journal article" date="2020" name="Biotechnol. Biofuels">
        <title>New insights from the biogas microbiome by comprehensive genome-resolved metagenomics of nearly 1600 species originating from multiple anaerobic digesters.</title>
        <authorList>
            <person name="Campanaro S."/>
            <person name="Treu L."/>
            <person name="Rodriguez-R L.M."/>
            <person name="Kovalovszki A."/>
            <person name="Ziels R.M."/>
            <person name="Maus I."/>
            <person name="Zhu X."/>
            <person name="Kougias P.G."/>
            <person name="Basile A."/>
            <person name="Luo G."/>
            <person name="Schluter A."/>
            <person name="Konstantinidis K.T."/>
            <person name="Angelidaki I."/>
        </authorList>
    </citation>
    <scope>NUCLEOTIDE SEQUENCE</scope>
    <source>
        <strain evidence="8">AS06rmzACSIP_7</strain>
    </source>
</reference>
<dbReference type="Pfam" id="PF14294">
    <property type="entry name" value="DUF4372"/>
    <property type="match status" value="1"/>
</dbReference>
<keyword evidence="4" id="KW-0233">DNA recombination</keyword>
<proteinExistence type="inferred from homology"/>
<keyword evidence="5" id="KW-0472">Membrane</keyword>
<dbReference type="InterPro" id="IPR025399">
    <property type="entry name" value="DUF4372"/>
</dbReference>
<comment type="caution">
    <text evidence="8">The sequence shown here is derived from an EMBL/GenBank/DDBJ whole genome shotgun (WGS) entry which is preliminary data.</text>
</comment>
<dbReference type="Proteomes" id="UP000777265">
    <property type="component" value="Unassembled WGS sequence"/>
</dbReference>
<dbReference type="PANTHER" id="PTHR33258">
    <property type="entry name" value="TRANSPOSASE INSL FOR INSERTION SEQUENCE ELEMENT IS186A-RELATED"/>
    <property type="match status" value="1"/>
</dbReference>
<dbReference type="InterPro" id="IPR002559">
    <property type="entry name" value="Transposase_11"/>
</dbReference>
<dbReference type="EMBL" id="JAAYEE010000152">
    <property type="protein sequence ID" value="NLW35630.1"/>
    <property type="molecule type" value="Genomic_DNA"/>
</dbReference>
<evidence type="ECO:0000256" key="5">
    <source>
        <dbReference type="SAM" id="Phobius"/>
    </source>
</evidence>
<dbReference type="AlphaFoldDB" id="A0A971S0P8"/>
<evidence type="ECO:0000259" key="7">
    <source>
        <dbReference type="Pfam" id="PF14294"/>
    </source>
</evidence>
<keyword evidence="2" id="KW-0815">Transposition</keyword>
<dbReference type="GO" id="GO:0004803">
    <property type="term" value="F:transposase activity"/>
    <property type="evidence" value="ECO:0007669"/>
    <property type="project" value="InterPro"/>
</dbReference>
<comment type="similarity">
    <text evidence="1">Belongs to the transposase 11 family.</text>
</comment>
<dbReference type="GO" id="GO:0003677">
    <property type="term" value="F:DNA binding"/>
    <property type="evidence" value="ECO:0007669"/>
    <property type="project" value="UniProtKB-KW"/>
</dbReference>
<feature type="domain" description="DUF4372" evidence="7">
    <location>
        <begin position="3"/>
        <end position="74"/>
    </location>
</feature>
<keyword evidence="3" id="KW-0238">DNA-binding</keyword>
<protein>
    <submittedName>
        <fullName evidence="8">IS4 family transposase</fullName>
    </submittedName>
</protein>
<dbReference type="SUPFAM" id="SSF53098">
    <property type="entry name" value="Ribonuclease H-like"/>
    <property type="match status" value="1"/>
</dbReference>
<evidence type="ECO:0000313" key="8">
    <source>
        <dbReference type="EMBL" id="NLW35630.1"/>
    </source>
</evidence>
<reference evidence="8" key="2">
    <citation type="submission" date="2020-01" db="EMBL/GenBank/DDBJ databases">
        <authorList>
            <person name="Campanaro S."/>
        </authorList>
    </citation>
    <scope>NUCLEOTIDE SEQUENCE</scope>
    <source>
        <strain evidence="8">AS06rmzACSIP_7</strain>
    </source>
</reference>
<keyword evidence="5" id="KW-1133">Transmembrane helix</keyword>
<evidence type="ECO:0000256" key="4">
    <source>
        <dbReference type="ARBA" id="ARBA00023172"/>
    </source>
</evidence>
<dbReference type="Pfam" id="PF01609">
    <property type="entry name" value="DDE_Tnp_1"/>
    <property type="match status" value="1"/>
</dbReference>
<dbReference type="GO" id="GO:0006313">
    <property type="term" value="P:DNA transposition"/>
    <property type="evidence" value="ECO:0007669"/>
    <property type="project" value="InterPro"/>
</dbReference>
<sequence>MGRNTVFSQLTQLICRYRFKKSVDTYNGDRYTKSLSCWQQLMVLLFAQSKGLDSLRDITISLRSHQKQWYHLGLDNVARSTLSDANNKRDADIFKCVFYDLLAKCRELSPRHGFKFKNPLYSFDSTLINVCLSLHPWATYRKKKGAFKLHTLLDHAGYLPSFMVLSDGKTHDITVMKDASFGVPDLPPDSILLIDRAYIDYTWLYSLARQKIFFVIKVKRNMQYAITGQQNITKNKGIVSDCLIRLTGLKSRENYPETLRMVTYIDQETGKTHQFVTNNLNLAARTIADLYKSRWQIEIFFKWIKQNLKIKSFLGTSKNAVMIQVWAAMIYYLLLSFIKFQTKCRHSLHNLTHIVGELLLDSVCIIEILTIPFDTFRAVKQKQRQLQLSLRF</sequence>
<evidence type="ECO:0000256" key="1">
    <source>
        <dbReference type="ARBA" id="ARBA00010075"/>
    </source>
</evidence>
<feature type="transmembrane region" description="Helical" evidence="5">
    <location>
        <begin position="320"/>
        <end position="338"/>
    </location>
</feature>
<dbReference type="PANTHER" id="PTHR33258:SF1">
    <property type="entry name" value="TRANSPOSASE INSL FOR INSERTION SEQUENCE ELEMENT IS186A-RELATED"/>
    <property type="match status" value="1"/>
</dbReference>